<dbReference type="SMART" id="SM00060">
    <property type="entry name" value="FN3"/>
    <property type="match status" value="1"/>
</dbReference>
<feature type="compositionally biased region" description="Gly residues" evidence="1">
    <location>
        <begin position="213"/>
        <end position="224"/>
    </location>
</feature>
<protein>
    <recommendedName>
        <fullName evidence="2">Fibronectin type-III domain-containing protein</fullName>
    </recommendedName>
</protein>
<feature type="domain" description="Fibronectin type-III" evidence="2">
    <location>
        <begin position="303"/>
        <end position="390"/>
    </location>
</feature>
<evidence type="ECO:0000256" key="1">
    <source>
        <dbReference type="SAM" id="MobiDB-lite"/>
    </source>
</evidence>
<dbReference type="Gene3D" id="2.60.40.10">
    <property type="entry name" value="Immunoglobulins"/>
    <property type="match status" value="1"/>
</dbReference>
<dbReference type="PROSITE" id="PS50853">
    <property type="entry name" value="FN3"/>
    <property type="match status" value="1"/>
</dbReference>
<organism evidence="3">
    <name type="scientific">uncultured Caudovirales phage</name>
    <dbReference type="NCBI Taxonomy" id="2100421"/>
    <lineage>
        <taxon>Viruses</taxon>
        <taxon>Duplodnaviria</taxon>
        <taxon>Heunggongvirae</taxon>
        <taxon>Uroviricota</taxon>
        <taxon>Caudoviricetes</taxon>
        <taxon>Peduoviridae</taxon>
        <taxon>Maltschvirus</taxon>
        <taxon>Maltschvirus maltsch</taxon>
    </lineage>
</organism>
<dbReference type="Pfam" id="PF00041">
    <property type="entry name" value="fn3"/>
    <property type="match status" value="1"/>
</dbReference>
<accession>A0A2H4JC23</accession>
<dbReference type="InterPro" id="IPR003961">
    <property type="entry name" value="FN3_dom"/>
</dbReference>
<sequence length="390" mass="38197">MTVPWGDYPDGTFDDDLSGLNGIDEASWRASKFGSIGGFNQAHERFKAEFISGPLFNGEVVRLDNRIDEIVVGTERAILWTFSEYGVWTKHPAAYKVVVDVLSGASGGYQGTNGSGTSGAGGAGGFSGGWERFVFTGAALEALPSSVAVTIGGGTSGGSTATAGTSSFGSFGSATGATPSNYGSGSRTYKMRGGSGGSGSVIAGSDGSAGPFSSGGSGGSPGSINGGNGFSAGVGQIGTGSAGGGGVANTSLFGTGGKGGHGGWPAAPGGGGGYGGANGGGVGNGAGGAVFVTVYVEDTLGVPPSTPTGLAASAITRTSARVTWAASIDDVMVKNYILYLNGTRYAVVESTYHDFVGLTASTAYAVRVQAVDIGDNVSGLSTTVNFTTTA</sequence>
<evidence type="ECO:0000259" key="2">
    <source>
        <dbReference type="PROSITE" id="PS50853"/>
    </source>
</evidence>
<dbReference type="InterPro" id="IPR013783">
    <property type="entry name" value="Ig-like_fold"/>
</dbReference>
<evidence type="ECO:0000313" key="3">
    <source>
        <dbReference type="EMBL" id="ASN72805.1"/>
    </source>
</evidence>
<name>A0A2H4JC23_9CAUD</name>
<proteinExistence type="predicted"/>
<dbReference type="EMBL" id="MF417975">
    <property type="protein sequence ID" value="ASN72805.1"/>
    <property type="molecule type" value="Genomic_DNA"/>
</dbReference>
<dbReference type="SUPFAM" id="SSF49265">
    <property type="entry name" value="Fibronectin type III"/>
    <property type="match status" value="1"/>
</dbReference>
<dbReference type="InterPro" id="IPR036116">
    <property type="entry name" value="FN3_sf"/>
</dbReference>
<dbReference type="CDD" id="cd00063">
    <property type="entry name" value="FN3"/>
    <property type="match status" value="1"/>
</dbReference>
<reference evidence="3" key="1">
    <citation type="submission" date="2017-06" db="EMBL/GenBank/DDBJ databases">
        <title>Novel phages from South African skin metaviromes.</title>
        <authorList>
            <person name="van Zyl L.J."/>
            <person name="Abrahams Y."/>
            <person name="Stander E.A."/>
            <person name="Kirby B.M."/>
            <person name="Clavaud C."/>
            <person name="Farcet C."/>
            <person name="Breton L."/>
            <person name="Trindade M.I."/>
        </authorList>
    </citation>
    <scope>NUCLEOTIDE SEQUENCE</scope>
</reference>
<feature type="compositionally biased region" description="Low complexity" evidence="1">
    <location>
        <begin position="200"/>
        <end position="212"/>
    </location>
</feature>
<gene>
    <name evidence="3" type="ORF">7S6_6</name>
</gene>
<feature type="region of interest" description="Disordered" evidence="1">
    <location>
        <begin position="193"/>
        <end position="224"/>
    </location>
</feature>